<protein>
    <submittedName>
        <fullName evidence="1">Uncharacterized protein</fullName>
    </submittedName>
</protein>
<evidence type="ECO:0000313" key="1">
    <source>
        <dbReference type="EMBL" id="RVU21800.1"/>
    </source>
</evidence>
<reference evidence="1 2" key="1">
    <citation type="submission" date="2019-01" db="EMBL/GenBank/DDBJ databases">
        <authorList>
            <person name="Chen W.-M."/>
        </authorList>
    </citation>
    <scope>NUCLEOTIDE SEQUENCE [LARGE SCALE GENOMIC DNA]</scope>
    <source>
        <strain evidence="1 2">TER-1</strain>
    </source>
</reference>
<proteinExistence type="predicted"/>
<dbReference type="OrthoDB" id="8364552at2"/>
<gene>
    <name evidence="1" type="ORF">EOE48_01775</name>
</gene>
<organism evidence="1 2">
    <name type="scientific">Methylobacterium oryzihabitans</name>
    <dbReference type="NCBI Taxonomy" id="2499852"/>
    <lineage>
        <taxon>Bacteria</taxon>
        <taxon>Pseudomonadati</taxon>
        <taxon>Pseudomonadota</taxon>
        <taxon>Alphaproteobacteria</taxon>
        <taxon>Hyphomicrobiales</taxon>
        <taxon>Methylobacteriaceae</taxon>
        <taxon>Methylobacterium</taxon>
    </lineage>
</organism>
<evidence type="ECO:0000313" key="2">
    <source>
        <dbReference type="Proteomes" id="UP000286997"/>
    </source>
</evidence>
<comment type="caution">
    <text evidence="1">The sequence shown here is derived from an EMBL/GenBank/DDBJ whole genome shotgun (WGS) entry which is preliminary data.</text>
</comment>
<dbReference type="EMBL" id="SACP01000001">
    <property type="protein sequence ID" value="RVU21800.1"/>
    <property type="molecule type" value="Genomic_DNA"/>
</dbReference>
<keyword evidence="2" id="KW-1185">Reference proteome</keyword>
<name>A0A3S2YXN2_9HYPH</name>
<sequence length="384" mass="39077">MTPLALPDPGLAVAPVPTVTSGDSGRPVRGRWRGAAVPLLAGTALLASAPVLLPRAWEAWHLRQAADDPAALSDLRLAAVPAAVLDREIDAAVAAGDSDLARSFLALAETRGVAVSAERRAAVEALDAGAAGRSARDLARGFATGEAKGAAGLAGAVAGDLVGYGDLRDLWREGGRWLRDEPYDEVLLGLSAVGLALTGVTVATLGGGAAASAPVHAGATTLKVASRTGRLSRPLAGLLARTGRTVLDPAAARAAFVAAGRLDVAALRRGLQGALRPAAFAELRGLGRSTAALQGRLGTRGALQALSVAETADDLRRAARLSERAGLRTRAILKLLGRGALVLGAGLAALVQGIAAGIAWLVGLALLCRRLGLVLGRLIWRRRR</sequence>
<accession>A0A3S2YXN2</accession>
<dbReference type="Proteomes" id="UP000286997">
    <property type="component" value="Unassembled WGS sequence"/>
</dbReference>
<dbReference type="RefSeq" id="WP_127727043.1">
    <property type="nucleotide sequence ID" value="NZ_SACP01000001.1"/>
</dbReference>
<dbReference type="AlphaFoldDB" id="A0A3S2YXN2"/>